<keyword evidence="4" id="KW-1185">Reference proteome</keyword>
<name>A0A0K1EIV9_CHOCO</name>
<evidence type="ECO:0000313" key="4">
    <source>
        <dbReference type="Proteomes" id="UP000067626"/>
    </source>
</evidence>
<evidence type="ECO:0000313" key="3">
    <source>
        <dbReference type="EMBL" id="AKT40800.1"/>
    </source>
</evidence>
<reference evidence="3 4" key="1">
    <citation type="submission" date="2015-07" db="EMBL/GenBank/DDBJ databases">
        <title>Genome analysis of myxobacterium Chondromyces crocatus Cm c5 reveals a high potential for natural compound synthesis and the genetic basis for the loss of fruiting body formation.</title>
        <authorList>
            <person name="Zaburannyi N."/>
            <person name="Bunk B."/>
            <person name="Maier J."/>
            <person name="Overmann J."/>
            <person name="Mueller R."/>
        </authorList>
    </citation>
    <scope>NUCLEOTIDE SEQUENCE [LARGE SCALE GENOMIC DNA]</scope>
    <source>
        <strain evidence="3 4">Cm c5</strain>
    </source>
</reference>
<dbReference type="SMART" id="SM00020">
    <property type="entry name" value="Tryp_SPc"/>
    <property type="match status" value="1"/>
</dbReference>
<dbReference type="SUPFAM" id="SSF50494">
    <property type="entry name" value="Trypsin-like serine proteases"/>
    <property type="match status" value="1"/>
</dbReference>
<gene>
    <name evidence="3" type="ORF">CMC5_049560</name>
</gene>
<dbReference type="InterPro" id="IPR018114">
    <property type="entry name" value="TRYPSIN_HIS"/>
</dbReference>
<dbReference type="OrthoDB" id="5290391at2"/>
<dbReference type="InterPro" id="IPR051333">
    <property type="entry name" value="CLIP_Serine_Protease"/>
</dbReference>
<evidence type="ECO:0000256" key="1">
    <source>
        <dbReference type="SAM" id="MobiDB-lite"/>
    </source>
</evidence>
<proteinExistence type="predicted"/>
<dbReference type="GO" id="GO:0006508">
    <property type="term" value="P:proteolysis"/>
    <property type="evidence" value="ECO:0007669"/>
    <property type="project" value="InterPro"/>
</dbReference>
<evidence type="ECO:0000259" key="2">
    <source>
        <dbReference type="PROSITE" id="PS50240"/>
    </source>
</evidence>
<dbReference type="Gene3D" id="2.40.10.10">
    <property type="entry name" value="Trypsin-like serine proteases"/>
    <property type="match status" value="1"/>
</dbReference>
<dbReference type="PROSITE" id="PS50240">
    <property type="entry name" value="TRYPSIN_DOM"/>
    <property type="match status" value="1"/>
</dbReference>
<feature type="region of interest" description="Disordered" evidence="1">
    <location>
        <begin position="1"/>
        <end position="22"/>
    </location>
</feature>
<dbReference type="RefSeq" id="WP_050432686.1">
    <property type="nucleotide sequence ID" value="NZ_CP012159.1"/>
</dbReference>
<dbReference type="PROSITE" id="PS00134">
    <property type="entry name" value="TRYPSIN_HIS"/>
    <property type="match status" value="1"/>
</dbReference>
<dbReference type="EMBL" id="CP012159">
    <property type="protein sequence ID" value="AKT40800.1"/>
    <property type="molecule type" value="Genomic_DNA"/>
</dbReference>
<dbReference type="InterPro" id="IPR001314">
    <property type="entry name" value="Peptidase_S1A"/>
</dbReference>
<dbReference type="InterPro" id="IPR009003">
    <property type="entry name" value="Peptidase_S1_PA"/>
</dbReference>
<dbReference type="STRING" id="52.CMC5_049560"/>
<sequence length="491" mass="49342">MKHRTPAQREASHGGRRRLAGTRLPAASALRPAALSAALLGVPFAAGCALDATEAGASTAGLLGATEAGASTTGLLDAERLAEGRAWITDGTLTLGDPAVVGLVRGGKIGCTGVVVSPQLVLTAAHCVVNALPDALLVGSALNEGEQVDLVRSFLHPRYRLGEAAHDLGALVLRAPLEVAPIPLNAAALVTADEGQRLRIVGFGQVAGDDPLPAQKREGSSTIGTIASSTFRVEPDPAQPCSGDSGGPALATRAGAEVLLGIISSGDGACSAGSEAVRVDAHRETFLAPLLTLVEGTSRELGQRCVVDRNCASGLCLAPDDAPSFAFCTQACTEEEACGEGMRCGDLGASTPAEGAGDRDLPEGKVCRFAGPSPGAIGSACGSDDACEFGLCAAFDESASLVCSALCFPGDPQRCGPDATCSPLADRDGVFGCARLDDDGEDAPFVATGGCALGGARSGAGSCRAGLMLGLVCAMAWRRRAGQRKPGCQSP</sequence>
<feature type="domain" description="Peptidase S1" evidence="2">
    <location>
        <begin position="88"/>
        <end position="299"/>
    </location>
</feature>
<dbReference type="InterPro" id="IPR001254">
    <property type="entry name" value="Trypsin_dom"/>
</dbReference>
<dbReference type="Pfam" id="PF00089">
    <property type="entry name" value="Trypsin"/>
    <property type="match status" value="1"/>
</dbReference>
<dbReference type="GO" id="GO:0004252">
    <property type="term" value="F:serine-type endopeptidase activity"/>
    <property type="evidence" value="ECO:0007669"/>
    <property type="project" value="InterPro"/>
</dbReference>
<dbReference type="InterPro" id="IPR043504">
    <property type="entry name" value="Peptidase_S1_PA_chymotrypsin"/>
</dbReference>
<dbReference type="PRINTS" id="PR00722">
    <property type="entry name" value="CHYMOTRYPSIN"/>
</dbReference>
<dbReference type="KEGG" id="ccro:CMC5_049560"/>
<dbReference type="PANTHER" id="PTHR24260">
    <property type="match status" value="1"/>
</dbReference>
<dbReference type="AlphaFoldDB" id="A0A0K1EIV9"/>
<dbReference type="Proteomes" id="UP000067626">
    <property type="component" value="Chromosome"/>
</dbReference>
<protein>
    <recommendedName>
        <fullName evidence="2">Peptidase S1 domain-containing protein</fullName>
    </recommendedName>
</protein>
<accession>A0A0K1EIV9</accession>
<organism evidence="3 4">
    <name type="scientific">Chondromyces crocatus</name>
    <dbReference type="NCBI Taxonomy" id="52"/>
    <lineage>
        <taxon>Bacteria</taxon>
        <taxon>Pseudomonadati</taxon>
        <taxon>Myxococcota</taxon>
        <taxon>Polyangia</taxon>
        <taxon>Polyangiales</taxon>
        <taxon>Polyangiaceae</taxon>
        <taxon>Chondromyces</taxon>
    </lineage>
</organism>
<dbReference type="PANTHER" id="PTHR24260:SF136">
    <property type="entry name" value="GH08193P-RELATED"/>
    <property type="match status" value="1"/>
</dbReference>